<comment type="caution">
    <text evidence="1">The sequence shown here is derived from an EMBL/GenBank/DDBJ whole genome shotgun (WGS) entry which is preliminary data.</text>
</comment>
<evidence type="ECO:0000313" key="2">
    <source>
        <dbReference type="Proteomes" id="UP001596263"/>
    </source>
</evidence>
<dbReference type="RefSeq" id="WP_380853627.1">
    <property type="nucleotide sequence ID" value="NZ_JBHSKM010000008.1"/>
</dbReference>
<organism evidence="1 2">
    <name type="scientific">Streptomyces coerulescens</name>
    <dbReference type="NCBI Taxonomy" id="29304"/>
    <lineage>
        <taxon>Bacteria</taxon>
        <taxon>Bacillati</taxon>
        <taxon>Actinomycetota</taxon>
        <taxon>Actinomycetes</taxon>
        <taxon>Kitasatosporales</taxon>
        <taxon>Streptomycetaceae</taxon>
        <taxon>Streptomyces</taxon>
    </lineage>
</organism>
<protein>
    <submittedName>
        <fullName evidence="1">DUF6082 family protein</fullName>
    </submittedName>
</protein>
<proteinExistence type="predicted"/>
<dbReference type="Pfam" id="PF19560">
    <property type="entry name" value="DUF6082"/>
    <property type="match status" value="1"/>
</dbReference>
<gene>
    <name evidence="1" type="ORF">ACFPQ9_17325</name>
</gene>
<name>A0ABW0CK56_STRCD</name>
<sequence length="193" mass="21658">MATQIPAARASRIGSALVAGLGLVRAFFARGTRRRRQEEILLDLLRQLTLMTEEIHRANLIQQYRLTLDQMDRAIDDPSLADAGSTLTGLPVAKRRQMIFANREYGSLLMAHRVGLYDWEELKGHLRVLCRNKLFAEYWDRTVEHRRSLPAESIEARVGAVVDVMIEELADDPEEWWIVGPSSSGRSGGSGGS</sequence>
<accession>A0ABW0CK56</accession>
<dbReference type="EMBL" id="JBHSKM010000008">
    <property type="protein sequence ID" value="MFC5215603.1"/>
    <property type="molecule type" value="Genomic_DNA"/>
</dbReference>
<dbReference type="InterPro" id="IPR045728">
    <property type="entry name" value="DUF6082"/>
</dbReference>
<reference evidence="2" key="1">
    <citation type="journal article" date="2019" name="Int. J. Syst. Evol. Microbiol.">
        <title>The Global Catalogue of Microorganisms (GCM) 10K type strain sequencing project: providing services to taxonomists for standard genome sequencing and annotation.</title>
        <authorList>
            <consortium name="The Broad Institute Genomics Platform"/>
            <consortium name="The Broad Institute Genome Sequencing Center for Infectious Disease"/>
            <person name="Wu L."/>
            <person name="Ma J."/>
        </authorList>
    </citation>
    <scope>NUCLEOTIDE SEQUENCE [LARGE SCALE GENOMIC DNA]</scope>
    <source>
        <strain evidence="2">KCTC 42586</strain>
    </source>
</reference>
<dbReference type="Proteomes" id="UP001596263">
    <property type="component" value="Unassembled WGS sequence"/>
</dbReference>
<keyword evidence="2" id="KW-1185">Reference proteome</keyword>
<evidence type="ECO:0000313" key="1">
    <source>
        <dbReference type="EMBL" id="MFC5215603.1"/>
    </source>
</evidence>